<dbReference type="OrthoDB" id="5363415at2759"/>
<accession>A0A6A5YLB3</accession>
<reference evidence="2" key="1">
    <citation type="journal article" date="2020" name="Stud. Mycol.">
        <title>101 Dothideomycetes genomes: a test case for predicting lifestyles and emergence of pathogens.</title>
        <authorList>
            <person name="Haridas S."/>
            <person name="Albert R."/>
            <person name="Binder M."/>
            <person name="Bloem J."/>
            <person name="Labutti K."/>
            <person name="Salamov A."/>
            <person name="Andreopoulos B."/>
            <person name="Baker S."/>
            <person name="Barry K."/>
            <person name="Bills G."/>
            <person name="Bluhm B."/>
            <person name="Cannon C."/>
            <person name="Castanera R."/>
            <person name="Culley D."/>
            <person name="Daum C."/>
            <person name="Ezra D."/>
            <person name="Gonzalez J."/>
            <person name="Henrissat B."/>
            <person name="Kuo A."/>
            <person name="Liang C."/>
            <person name="Lipzen A."/>
            <person name="Lutzoni F."/>
            <person name="Magnuson J."/>
            <person name="Mondo S."/>
            <person name="Nolan M."/>
            <person name="Ohm R."/>
            <person name="Pangilinan J."/>
            <person name="Park H.-J."/>
            <person name="Ramirez L."/>
            <person name="Alfaro M."/>
            <person name="Sun H."/>
            <person name="Tritt A."/>
            <person name="Yoshinaga Y."/>
            <person name="Zwiers L.-H."/>
            <person name="Turgeon B."/>
            <person name="Goodwin S."/>
            <person name="Spatafora J."/>
            <person name="Crous P."/>
            <person name="Grigoriev I."/>
        </authorList>
    </citation>
    <scope>NUCLEOTIDE SEQUENCE</scope>
    <source>
        <strain evidence="2">CBS 627.86</strain>
    </source>
</reference>
<evidence type="ECO:0000256" key="1">
    <source>
        <dbReference type="SAM" id="MobiDB-lite"/>
    </source>
</evidence>
<feature type="region of interest" description="Disordered" evidence="1">
    <location>
        <begin position="1"/>
        <end position="87"/>
    </location>
</feature>
<evidence type="ECO:0000313" key="2">
    <source>
        <dbReference type="EMBL" id="KAF2107906.1"/>
    </source>
</evidence>
<evidence type="ECO:0000313" key="3">
    <source>
        <dbReference type="Proteomes" id="UP000799770"/>
    </source>
</evidence>
<dbReference type="Pfam" id="PF10454">
    <property type="entry name" value="DUF2458"/>
    <property type="match status" value="1"/>
</dbReference>
<organism evidence="2 3">
    <name type="scientific">Lophiotrema nucula</name>
    <dbReference type="NCBI Taxonomy" id="690887"/>
    <lineage>
        <taxon>Eukaryota</taxon>
        <taxon>Fungi</taxon>
        <taxon>Dikarya</taxon>
        <taxon>Ascomycota</taxon>
        <taxon>Pezizomycotina</taxon>
        <taxon>Dothideomycetes</taxon>
        <taxon>Pleosporomycetidae</taxon>
        <taxon>Pleosporales</taxon>
        <taxon>Lophiotremataceae</taxon>
        <taxon>Lophiotrema</taxon>
    </lineage>
</organism>
<gene>
    <name evidence="2" type="ORF">BDV96DRAFT_505469</name>
</gene>
<feature type="compositionally biased region" description="Polar residues" evidence="1">
    <location>
        <begin position="28"/>
        <end position="42"/>
    </location>
</feature>
<protein>
    <submittedName>
        <fullName evidence="2">Uncharacterized protein</fullName>
    </submittedName>
</protein>
<keyword evidence="3" id="KW-1185">Reference proteome</keyword>
<dbReference type="EMBL" id="ML977351">
    <property type="protein sequence ID" value="KAF2107906.1"/>
    <property type="molecule type" value="Genomic_DNA"/>
</dbReference>
<name>A0A6A5YLB3_9PLEO</name>
<dbReference type="InterPro" id="IPR018858">
    <property type="entry name" value="DUF2458"/>
</dbReference>
<feature type="region of interest" description="Disordered" evidence="1">
    <location>
        <begin position="153"/>
        <end position="183"/>
    </location>
</feature>
<feature type="compositionally biased region" description="Polar residues" evidence="1">
    <location>
        <begin position="74"/>
        <end position="83"/>
    </location>
</feature>
<proteinExistence type="predicted"/>
<sequence>MAEGNEGPPLDLEQILKTLASLAPPPNTALQDQQQPYAQTIPGSVLSADASRSHSSTPVGEPYNPAHAPDPRLSNRSISQQRPQHLKAQGRAYVPTFDHSGITEWKHGLRAVNKVASQNPAFEGAIHKLIKDQERNVRDWNLGRQRLIKEQAAKRENEQDTRAAISLPGLLDSTGPLRTPERDQEELEQFHQKVYRASQRMVDAQAAELQRLSVPFFGVDPTLILPDGDESKKMDDENASKMVTKRQILGLQRQMLKHLMDLYGD</sequence>
<dbReference type="AlphaFoldDB" id="A0A6A5YLB3"/>
<dbReference type="Proteomes" id="UP000799770">
    <property type="component" value="Unassembled WGS sequence"/>
</dbReference>